<keyword evidence="3" id="KW-1185">Reference proteome</keyword>
<keyword evidence="1" id="KW-0472">Membrane</keyword>
<sequence length="311" mass="34813">MSDLQEVSQDPFQNPVQKIFRWLRSVDFRGLCFCFGISSFILTIAMIFEANLGAGPIKQHGVVASSNSACSRFGSDHLKMTRNSYDAAILTSLCLLATNPEEVSLGGGGMASMLFINSSDPTEYLDFTGRVEDNSKPVPGFMAGMLYLKRKSTLKMANFDNGFDRIPSLTYTHSKLPIIDTKLEELILKAIDFIEKPLNLPKGVKMPFNPSASLLKCLRLLSKNPRSFYDKGDSALEKGDLWATLSNNGNNQSYHALLDYDKKIRPVNAIHLNITNGRIEAHPDSANLFYFKCESKFMNNKLFLNFFGDRF</sequence>
<dbReference type="PRINTS" id="PR01210">
    <property type="entry name" value="GGTRANSPTASE"/>
</dbReference>
<proteinExistence type="predicted"/>
<keyword evidence="1" id="KW-1133">Transmembrane helix</keyword>
<dbReference type="OrthoDB" id="10389020at2759"/>
<evidence type="ECO:0000256" key="1">
    <source>
        <dbReference type="SAM" id="Phobius"/>
    </source>
</evidence>
<dbReference type="AlphaFoldDB" id="E4XAV3"/>
<name>E4XAV3_OIKDI</name>
<evidence type="ECO:0000313" key="2">
    <source>
        <dbReference type="EMBL" id="CBY08862.1"/>
    </source>
</evidence>
<dbReference type="SUPFAM" id="SSF56235">
    <property type="entry name" value="N-terminal nucleophile aminohydrolases (Ntn hydrolases)"/>
    <property type="match status" value="1"/>
</dbReference>
<organism evidence="2 3">
    <name type="scientific">Oikopleura dioica</name>
    <name type="common">Tunicate</name>
    <dbReference type="NCBI Taxonomy" id="34765"/>
    <lineage>
        <taxon>Eukaryota</taxon>
        <taxon>Metazoa</taxon>
        <taxon>Chordata</taxon>
        <taxon>Tunicata</taxon>
        <taxon>Appendicularia</taxon>
        <taxon>Copelata</taxon>
        <taxon>Oikopleuridae</taxon>
        <taxon>Oikopleura</taxon>
    </lineage>
</organism>
<reference evidence="2 3" key="1">
    <citation type="journal article" date="2010" name="Science">
        <title>Plasticity of animal genome architecture unmasked by rapid evolution of a pelagic tunicate.</title>
        <authorList>
            <person name="Denoeud F."/>
            <person name="Henriet S."/>
            <person name="Mungpakdee S."/>
            <person name="Aury J.M."/>
            <person name="Da Silva C."/>
            <person name="Brinkmann H."/>
            <person name="Mikhaleva J."/>
            <person name="Olsen L.C."/>
            <person name="Jubin C."/>
            <person name="Canestro C."/>
            <person name="Bouquet J.M."/>
            <person name="Danks G."/>
            <person name="Poulain J."/>
            <person name="Campsteijn C."/>
            <person name="Adamski M."/>
            <person name="Cross I."/>
            <person name="Yadetie F."/>
            <person name="Muffato M."/>
            <person name="Louis A."/>
            <person name="Butcher S."/>
            <person name="Tsagkogeorga G."/>
            <person name="Konrad A."/>
            <person name="Singh S."/>
            <person name="Jensen M.F."/>
            <person name="Cong E.H."/>
            <person name="Eikeseth-Otteraa H."/>
            <person name="Noel B."/>
            <person name="Anthouard V."/>
            <person name="Porcel B.M."/>
            <person name="Kachouri-Lafond R."/>
            <person name="Nishino A."/>
            <person name="Ugolini M."/>
            <person name="Chourrout P."/>
            <person name="Nishida H."/>
            <person name="Aasland R."/>
            <person name="Huzurbazar S."/>
            <person name="Westhof E."/>
            <person name="Delsuc F."/>
            <person name="Lehrach H."/>
            <person name="Reinhardt R."/>
            <person name="Weissenbach J."/>
            <person name="Roy S.W."/>
            <person name="Artiguenave F."/>
            <person name="Postlethwait J.H."/>
            <person name="Manak J.R."/>
            <person name="Thompson E.M."/>
            <person name="Jaillon O."/>
            <person name="Du Pasquier L."/>
            <person name="Boudinot P."/>
            <person name="Liberles D.A."/>
            <person name="Volff J.N."/>
            <person name="Philippe H."/>
            <person name="Lenhard B."/>
            <person name="Roest Crollius H."/>
            <person name="Wincker P."/>
            <person name="Chourrout D."/>
        </authorList>
    </citation>
    <scope>NUCLEOTIDE SEQUENCE [LARGE SCALE GENOMIC DNA]</scope>
</reference>
<evidence type="ECO:0000313" key="3">
    <source>
        <dbReference type="Proteomes" id="UP000001307"/>
    </source>
</evidence>
<gene>
    <name evidence="2" type="ORF">GSOID_T00005701001</name>
</gene>
<dbReference type="InParanoid" id="E4XAV3"/>
<accession>E4XAV3</accession>
<dbReference type="EMBL" id="FN653033">
    <property type="protein sequence ID" value="CBY08862.1"/>
    <property type="molecule type" value="Genomic_DNA"/>
</dbReference>
<keyword evidence="1" id="KW-0812">Transmembrane</keyword>
<dbReference type="Proteomes" id="UP000001307">
    <property type="component" value="Unassembled WGS sequence"/>
</dbReference>
<protein>
    <submittedName>
        <fullName evidence="2">Uncharacterized protein</fullName>
    </submittedName>
</protein>
<dbReference type="InterPro" id="IPR029055">
    <property type="entry name" value="Ntn_hydrolases_N"/>
</dbReference>
<feature type="transmembrane region" description="Helical" evidence="1">
    <location>
        <begin position="28"/>
        <end position="48"/>
    </location>
</feature>